<dbReference type="EMBL" id="DVMT01000041">
    <property type="protein sequence ID" value="HIU40478.1"/>
    <property type="molecule type" value="Genomic_DNA"/>
</dbReference>
<sequence>MSKLKIKPGLIGILLLASLFAGWETLLIVTVLILLFCEMNDTIKKIMVSVISFFIGYTLVSLLWQIISDGIGVVIYAFNQFIEFLNYYLTTSIDVSKLTNYVLNPIQNVISTLNEVITYLLIIAKFCFIICTLAKKTINIPIISKYVNKVLNYINSSDSNDTSNEGTQNQPSNNQVNNMNNNFANQQVNNQQYVNNQSQPLNNNPQFTNVQNQQVNPDQFNNFIN</sequence>
<dbReference type="Proteomes" id="UP000824074">
    <property type="component" value="Unassembled WGS sequence"/>
</dbReference>
<evidence type="ECO:0000256" key="1">
    <source>
        <dbReference type="SAM" id="MobiDB-lite"/>
    </source>
</evidence>
<feature type="region of interest" description="Disordered" evidence="1">
    <location>
        <begin position="159"/>
        <end position="181"/>
    </location>
</feature>
<keyword evidence="2" id="KW-0472">Membrane</keyword>
<feature type="transmembrane region" description="Helical" evidence="2">
    <location>
        <begin position="116"/>
        <end position="134"/>
    </location>
</feature>
<reference evidence="3" key="2">
    <citation type="journal article" date="2021" name="PeerJ">
        <title>Extensive microbial diversity within the chicken gut microbiome revealed by metagenomics and culture.</title>
        <authorList>
            <person name="Gilroy R."/>
            <person name="Ravi A."/>
            <person name="Getino M."/>
            <person name="Pursley I."/>
            <person name="Horton D.L."/>
            <person name="Alikhan N.F."/>
            <person name="Baker D."/>
            <person name="Gharbi K."/>
            <person name="Hall N."/>
            <person name="Watson M."/>
            <person name="Adriaenssens E.M."/>
            <person name="Foster-Nyarko E."/>
            <person name="Jarju S."/>
            <person name="Secka A."/>
            <person name="Antonio M."/>
            <person name="Oren A."/>
            <person name="Chaudhuri R.R."/>
            <person name="La Ragione R."/>
            <person name="Hildebrand F."/>
            <person name="Pallen M.J."/>
        </authorList>
    </citation>
    <scope>NUCLEOTIDE SEQUENCE</scope>
    <source>
        <strain evidence="3">CHK193-30670</strain>
    </source>
</reference>
<protein>
    <submittedName>
        <fullName evidence="3">Uncharacterized protein</fullName>
    </submittedName>
</protein>
<evidence type="ECO:0000256" key="2">
    <source>
        <dbReference type="SAM" id="Phobius"/>
    </source>
</evidence>
<feature type="transmembrane region" description="Helical" evidence="2">
    <location>
        <begin position="48"/>
        <end position="67"/>
    </location>
</feature>
<feature type="region of interest" description="Disordered" evidence="1">
    <location>
        <begin position="195"/>
        <end position="225"/>
    </location>
</feature>
<organism evidence="3 4">
    <name type="scientific">Candidatus Aphodocola excrementigallinarum</name>
    <dbReference type="NCBI Taxonomy" id="2840670"/>
    <lineage>
        <taxon>Bacteria</taxon>
        <taxon>Bacillati</taxon>
        <taxon>Bacillota</taxon>
        <taxon>Bacilli</taxon>
        <taxon>Candidatus Aphodocola</taxon>
    </lineage>
</organism>
<comment type="caution">
    <text evidence="3">The sequence shown here is derived from an EMBL/GenBank/DDBJ whole genome shotgun (WGS) entry which is preliminary data.</text>
</comment>
<feature type="compositionally biased region" description="Low complexity" evidence="1">
    <location>
        <begin position="195"/>
        <end position="206"/>
    </location>
</feature>
<keyword evidence="2" id="KW-1133">Transmembrane helix</keyword>
<evidence type="ECO:0000313" key="4">
    <source>
        <dbReference type="Proteomes" id="UP000824074"/>
    </source>
</evidence>
<feature type="transmembrane region" description="Helical" evidence="2">
    <location>
        <begin position="12"/>
        <end position="36"/>
    </location>
</feature>
<evidence type="ECO:0000313" key="3">
    <source>
        <dbReference type="EMBL" id="HIU40478.1"/>
    </source>
</evidence>
<feature type="compositionally biased region" description="Polar residues" evidence="1">
    <location>
        <begin position="207"/>
        <end position="225"/>
    </location>
</feature>
<gene>
    <name evidence="3" type="ORF">IAB68_04180</name>
</gene>
<feature type="compositionally biased region" description="Low complexity" evidence="1">
    <location>
        <begin position="168"/>
        <end position="181"/>
    </location>
</feature>
<reference evidence="3" key="1">
    <citation type="submission" date="2020-10" db="EMBL/GenBank/DDBJ databases">
        <authorList>
            <person name="Gilroy R."/>
        </authorList>
    </citation>
    <scope>NUCLEOTIDE SEQUENCE</scope>
    <source>
        <strain evidence="3">CHK193-30670</strain>
    </source>
</reference>
<accession>A0A9D1INA7</accession>
<keyword evidence="2" id="KW-0812">Transmembrane</keyword>
<dbReference type="AlphaFoldDB" id="A0A9D1INA7"/>
<proteinExistence type="predicted"/>
<name>A0A9D1INA7_9FIRM</name>